<feature type="transmembrane region" description="Helical" evidence="1">
    <location>
        <begin position="287"/>
        <end position="306"/>
    </location>
</feature>
<dbReference type="KEGG" id="nja:NSJP_3321"/>
<dbReference type="Pfam" id="PF05940">
    <property type="entry name" value="NnrS"/>
    <property type="match status" value="1"/>
</dbReference>
<feature type="transmembrane region" description="Helical" evidence="1">
    <location>
        <begin position="232"/>
        <end position="252"/>
    </location>
</feature>
<evidence type="ECO:0000313" key="3">
    <source>
        <dbReference type="Proteomes" id="UP000192042"/>
    </source>
</evidence>
<protein>
    <recommendedName>
        <fullName evidence="4">NnrS family protein</fullName>
    </recommendedName>
</protein>
<keyword evidence="1" id="KW-0472">Membrane</keyword>
<evidence type="ECO:0008006" key="4">
    <source>
        <dbReference type="Google" id="ProtNLM"/>
    </source>
</evidence>
<feature type="transmembrane region" description="Helical" evidence="1">
    <location>
        <begin position="383"/>
        <end position="408"/>
    </location>
</feature>
<feature type="transmembrane region" description="Helical" evidence="1">
    <location>
        <begin position="80"/>
        <end position="97"/>
    </location>
</feature>
<feature type="transmembrane region" description="Helical" evidence="1">
    <location>
        <begin position="318"/>
        <end position="338"/>
    </location>
</feature>
<dbReference type="STRING" id="1325564.NSJP_3321"/>
<proteinExistence type="predicted"/>
<feature type="transmembrane region" description="Helical" evidence="1">
    <location>
        <begin position="350"/>
        <end position="371"/>
    </location>
</feature>
<feature type="transmembrane region" description="Helical" evidence="1">
    <location>
        <begin position="109"/>
        <end position="129"/>
    </location>
</feature>
<keyword evidence="3" id="KW-1185">Reference proteome</keyword>
<feature type="transmembrane region" description="Helical" evidence="1">
    <location>
        <begin position="258"/>
        <end position="275"/>
    </location>
</feature>
<dbReference type="EMBL" id="LT828648">
    <property type="protein sequence ID" value="SLM49488.1"/>
    <property type="molecule type" value="Genomic_DNA"/>
</dbReference>
<evidence type="ECO:0000256" key="1">
    <source>
        <dbReference type="SAM" id="Phobius"/>
    </source>
</evidence>
<evidence type="ECO:0000313" key="2">
    <source>
        <dbReference type="EMBL" id="SLM49488.1"/>
    </source>
</evidence>
<sequence length="415" mass="44204">MSSTPLNIQAGTSIPAADAEEEPSFPSYDGPPFLSYGFRPFFLSASLFAGLAVPIWVRLFAGAGSASFLYPPRDWHVHEMLFGFLSAVIAGFLLTAIPNWTGRAPLRGIPLLALWLLWLAGRLCLAVPAASPITVAALDASFLIVLASLLWRELYAVSARAQMPIAVMITLYAAANLLFHAAALRGLSTDLPERLVLALIMLLLTVIGGRLTPNLTREFLAQSGTARLPADFSRLDVVAMLSVLIAAVIWIVGPDLPAAGWAFIAAGVMNVARLLRWYGWVAYREPLVLILHIGYGWVAISLLVLGDTVLGAGMPQANALHTLTTGAVGAMTLAVMTRASLGHTGRAKRAGALTVVIYLLVNVGALLRILVPQSESPTALTHTILQLSAAAWSGAYLLFAVAYGPLLVRRSLDEP</sequence>
<dbReference type="AlphaFoldDB" id="A0A1W1I8X3"/>
<keyword evidence="1" id="KW-0812">Transmembrane</keyword>
<accession>A0A1W1I8X3</accession>
<organism evidence="2 3">
    <name type="scientific">Nitrospira japonica</name>
    <dbReference type="NCBI Taxonomy" id="1325564"/>
    <lineage>
        <taxon>Bacteria</taxon>
        <taxon>Pseudomonadati</taxon>
        <taxon>Nitrospirota</taxon>
        <taxon>Nitrospiria</taxon>
        <taxon>Nitrospirales</taxon>
        <taxon>Nitrospiraceae</taxon>
        <taxon>Nitrospira</taxon>
    </lineage>
</organism>
<gene>
    <name evidence="2" type="ORF">NSJP_3321</name>
</gene>
<feature type="transmembrane region" description="Helical" evidence="1">
    <location>
        <begin position="41"/>
        <end position="60"/>
    </location>
</feature>
<feature type="transmembrane region" description="Helical" evidence="1">
    <location>
        <begin position="135"/>
        <end position="151"/>
    </location>
</feature>
<dbReference type="Proteomes" id="UP000192042">
    <property type="component" value="Chromosome I"/>
</dbReference>
<name>A0A1W1I8X3_9BACT</name>
<feature type="transmembrane region" description="Helical" evidence="1">
    <location>
        <begin position="195"/>
        <end position="212"/>
    </location>
</feature>
<dbReference type="InterPro" id="IPR010266">
    <property type="entry name" value="NnrS"/>
</dbReference>
<reference evidence="2 3" key="1">
    <citation type="submission" date="2017-03" db="EMBL/GenBank/DDBJ databases">
        <authorList>
            <person name="Afonso C.L."/>
            <person name="Miller P.J."/>
            <person name="Scott M.A."/>
            <person name="Spackman E."/>
            <person name="Goraichik I."/>
            <person name="Dimitrov K.M."/>
            <person name="Suarez D.L."/>
            <person name="Swayne D.E."/>
        </authorList>
    </citation>
    <scope>NUCLEOTIDE SEQUENCE [LARGE SCALE GENOMIC DNA]</scope>
    <source>
        <strain evidence="2">Genome sequencing of Nitrospira japonica strain NJ11</strain>
    </source>
</reference>
<feature type="transmembrane region" description="Helical" evidence="1">
    <location>
        <begin position="163"/>
        <end position="183"/>
    </location>
</feature>
<dbReference type="RefSeq" id="WP_172834371.1">
    <property type="nucleotide sequence ID" value="NZ_LT828648.1"/>
</dbReference>
<keyword evidence="1" id="KW-1133">Transmembrane helix</keyword>